<organism evidence="4 5">
    <name type="scientific">Agromyces soli</name>
    <dbReference type="NCBI Taxonomy" id="659012"/>
    <lineage>
        <taxon>Bacteria</taxon>
        <taxon>Bacillati</taxon>
        <taxon>Actinomycetota</taxon>
        <taxon>Actinomycetes</taxon>
        <taxon>Micrococcales</taxon>
        <taxon>Microbacteriaceae</taxon>
        <taxon>Agromyces</taxon>
    </lineage>
</organism>
<name>A0ABY4AV70_9MICO</name>
<dbReference type="GO" id="GO:0016787">
    <property type="term" value="F:hydrolase activity"/>
    <property type="evidence" value="ECO:0007669"/>
    <property type="project" value="UniProtKB-KW"/>
</dbReference>
<keyword evidence="2" id="KW-0326">Glycosidase</keyword>
<dbReference type="EMBL" id="CP094533">
    <property type="protein sequence ID" value="UOE24765.1"/>
    <property type="molecule type" value="Genomic_DNA"/>
</dbReference>
<reference evidence="4 5" key="1">
    <citation type="submission" date="2022-03" db="EMBL/GenBank/DDBJ databases">
        <title>Agromyces sp. isolated from the gut of P. brevitarsis seulensis larvae.</title>
        <authorList>
            <person name="Won M."/>
            <person name="Kwon S.-W."/>
        </authorList>
    </citation>
    <scope>NUCLEOTIDE SEQUENCE [LARGE SCALE GENOMIC DNA]</scope>
    <source>
        <strain evidence="4 5">KACC 16215</strain>
    </source>
</reference>
<evidence type="ECO:0000256" key="2">
    <source>
        <dbReference type="ARBA" id="ARBA00023295"/>
    </source>
</evidence>
<sequence length="302" mass="32060">MDCDTGFDDAVALLVIDRASSFELVGISTVVGNTTLERTTANTLAVVERFGIAAPVHAGAAKPLAQEPQTIEELLGGGALGTVGRSFPPPRRRTVDSRDAITALTAALERGPLTILATGPLTNPAIVLNLRPELAASVERFVFMGGSATSGNHTAAAEFNAFADPEALDVVLRAGIPVEMFGLDATRQVPIGPGEESALRRAGTPNAELWADHVGFYLRMLDRRTPRPMALHDPTAAASLAWPELFELADARVEVELHGSRSRGATLCEFRVPTLAQPNARVAVSVQGEEVMRRVLEVLRAS</sequence>
<evidence type="ECO:0000256" key="1">
    <source>
        <dbReference type="ARBA" id="ARBA00022801"/>
    </source>
</evidence>
<dbReference type="PANTHER" id="PTHR12304">
    <property type="entry name" value="INOSINE-URIDINE PREFERRING NUCLEOSIDE HYDROLASE"/>
    <property type="match status" value="1"/>
</dbReference>
<dbReference type="InterPro" id="IPR036452">
    <property type="entry name" value="Ribo_hydro-like"/>
</dbReference>
<proteinExistence type="predicted"/>
<dbReference type="Pfam" id="PF01156">
    <property type="entry name" value="IU_nuc_hydro"/>
    <property type="match status" value="1"/>
</dbReference>
<evidence type="ECO:0000313" key="5">
    <source>
        <dbReference type="Proteomes" id="UP000831304"/>
    </source>
</evidence>
<dbReference type="PANTHER" id="PTHR12304:SF4">
    <property type="entry name" value="URIDINE NUCLEOSIDASE"/>
    <property type="match status" value="1"/>
</dbReference>
<dbReference type="RefSeq" id="WP_243567660.1">
    <property type="nucleotide sequence ID" value="NZ_BAAARD010000008.1"/>
</dbReference>
<keyword evidence="1 4" id="KW-0378">Hydrolase</keyword>
<dbReference type="InterPro" id="IPR023186">
    <property type="entry name" value="IUNH"/>
</dbReference>
<dbReference type="InterPro" id="IPR001910">
    <property type="entry name" value="Inosine/uridine_hydrolase_dom"/>
</dbReference>
<protein>
    <submittedName>
        <fullName evidence="4">Nucleoside hydrolase</fullName>
    </submittedName>
</protein>
<feature type="domain" description="Inosine/uridine-preferring nucleoside hydrolase" evidence="3">
    <location>
        <begin position="1"/>
        <end position="292"/>
    </location>
</feature>
<dbReference type="Gene3D" id="3.90.245.10">
    <property type="entry name" value="Ribonucleoside hydrolase-like"/>
    <property type="match status" value="1"/>
</dbReference>
<gene>
    <name evidence="4" type="ORF">MTP13_10340</name>
</gene>
<evidence type="ECO:0000259" key="3">
    <source>
        <dbReference type="Pfam" id="PF01156"/>
    </source>
</evidence>
<accession>A0ABY4AV70</accession>
<keyword evidence="5" id="KW-1185">Reference proteome</keyword>
<dbReference type="PROSITE" id="PS01247">
    <property type="entry name" value="IUNH"/>
    <property type="match status" value="1"/>
</dbReference>
<dbReference type="Proteomes" id="UP000831304">
    <property type="component" value="Chromosome"/>
</dbReference>
<dbReference type="InterPro" id="IPR015910">
    <property type="entry name" value="I/U_nuclsd_hydro_CS"/>
</dbReference>
<evidence type="ECO:0000313" key="4">
    <source>
        <dbReference type="EMBL" id="UOE24765.1"/>
    </source>
</evidence>
<dbReference type="SUPFAM" id="SSF53590">
    <property type="entry name" value="Nucleoside hydrolase"/>
    <property type="match status" value="1"/>
</dbReference>